<evidence type="ECO:0000313" key="6">
    <source>
        <dbReference type="Proteomes" id="UP000510721"/>
    </source>
</evidence>
<dbReference type="InterPro" id="IPR050325">
    <property type="entry name" value="Prot/Nucl_acid_deglycase"/>
</dbReference>
<evidence type="ECO:0000256" key="1">
    <source>
        <dbReference type="ARBA" id="ARBA00023016"/>
    </source>
</evidence>
<dbReference type="GO" id="GO:0016740">
    <property type="term" value="F:transferase activity"/>
    <property type="evidence" value="ECO:0007669"/>
    <property type="project" value="UniProtKB-KW"/>
</dbReference>
<dbReference type="GO" id="GO:0005737">
    <property type="term" value="C:cytoplasm"/>
    <property type="evidence" value="ECO:0007669"/>
    <property type="project" value="TreeGrafter"/>
</dbReference>
<dbReference type="InterPro" id="IPR008990">
    <property type="entry name" value="Elect_transpt_acc-like_dom_sf"/>
</dbReference>
<keyword evidence="5" id="KW-0614">Plasmid</keyword>
<dbReference type="Gene3D" id="1.10.472.20">
    <property type="entry name" value="Nitrile hydratase, beta subunit"/>
    <property type="match status" value="1"/>
</dbReference>
<organism evidence="5 6">
    <name type="scientific">Sinorhizobium mexicanum</name>
    <dbReference type="NCBI Taxonomy" id="375549"/>
    <lineage>
        <taxon>Bacteria</taxon>
        <taxon>Pseudomonadati</taxon>
        <taxon>Pseudomonadota</taxon>
        <taxon>Alphaproteobacteria</taxon>
        <taxon>Hyphomicrobiales</taxon>
        <taxon>Rhizobiaceae</taxon>
        <taxon>Sinorhizobium/Ensifer group</taxon>
        <taxon>Sinorhizobium</taxon>
    </lineage>
</organism>
<sequence>MRILMVLTSHDTLSDTGKKTGLWLEEFAAPYYAFLDAGAEITLASPKGGQPPINPKSDTPEGKMPLIERFEADPAAQKALANTLRLSDVNSRDFAAIFRPGGHGPMLNLAEDAKSIKLIEESYNEGKPVSAVCHAPAVPHRVEIDGEPLVGDKRVSAAHVPCFYEVKETAIRELLANKTLTNLVPLKIQAEIAIIGRQDSISRLGDAGNSFIPALRPWEQRCHALIGLLDLHQIVTTKELNQRVNTSIARRADGLSQYERSISAISDVLLDKGILDPSELALAMADVEMRAVCIPAKVDAKRVENPDGTK</sequence>
<evidence type="ECO:0000313" key="5">
    <source>
        <dbReference type="EMBL" id="QLL64017.1"/>
    </source>
</evidence>
<keyword evidence="6" id="KW-1185">Reference proteome</keyword>
<dbReference type="RefSeq" id="WP_180941900.1">
    <property type="nucleotide sequence ID" value="NZ_CP041239.1"/>
</dbReference>
<dbReference type="AlphaFoldDB" id="A0A859QPK9"/>
<gene>
    <name evidence="5" type="ORF">FKV68_21350</name>
</gene>
<feature type="domain" description="DJ-1/PfpI" evidence="4">
    <location>
        <begin position="26"/>
        <end position="138"/>
    </location>
</feature>
<dbReference type="SUPFAM" id="SSF52317">
    <property type="entry name" value="Class I glutamine amidotransferase-like"/>
    <property type="match status" value="1"/>
</dbReference>
<dbReference type="InterPro" id="IPR002818">
    <property type="entry name" value="DJ-1/PfpI"/>
</dbReference>
<evidence type="ECO:0000256" key="2">
    <source>
        <dbReference type="ARBA" id="ARBA00023239"/>
    </source>
</evidence>
<proteinExistence type="inferred from homology"/>
<keyword evidence="5" id="KW-0808">Transferase</keyword>
<geneLocation type="plasmid" evidence="6">
    <name>pemeittgr7a</name>
</geneLocation>
<dbReference type="EMBL" id="CP041239">
    <property type="protein sequence ID" value="QLL64017.1"/>
    <property type="molecule type" value="Genomic_DNA"/>
</dbReference>
<evidence type="ECO:0000259" key="4">
    <source>
        <dbReference type="Pfam" id="PF01965"/>
    </source>
</evidence>
<dbReference type="PANTHER" id="PTHR48094:SF11">
    <property type="entry name" value="GLUTATHIONE-INDEPENDENT GLYOXALASE HSP31-RELATED"/>
    <property type="match status" value="1"/>
</dbReference>
<dbReference type="KEGG" id="emx:FKV68_21350"/>
<dbReference type="InterPro" id="IPR029062">
    <property type="entry name" value="Class_I_gatase-like"/>
</dbReference>
<dbReference type="Pfam" id="PF01965">
    <property type="entry name" value="DJ-1_PfpI"/>
    <property type="match status" value="1"/>
</dbReference>
<name>A0A859QPK9_9HYPH</name>
<keyword evidence="1" id="KW-0346">Stress response</keyword>
<accession>A0A859QPK9</accession>
<comment type="similarity">
    <text evidence="3">Belongs to the peptidase C56 family. HSP31-like subfamily.</text>
</comment>
<dbReference type="InterPro" id="IPR042262">
    <property type="entry name" value="CN_hydtase_beta_C"/>
</dbReference>
<dbReference type="GO" id="GO:0019172">
    <property type="term" value="F:glyoxalase III activity"/>
    <property type="evidence" value="ECO:0007669"/>
    <property type="project" value="TreeGrafter"/>
</dbReference>
<dbReference type="Gene3D" id="3.40.50.880">
    <property type="match status" value="1"/>
</dbReference>
<dbReference type="Proteomes" id="UP000510721">
    <property type="component" value="Plasmid pEmeITTGR7a"/>
</dbReference>
<dbReference type="GO" id="GO:0019243">
    <property type="term" value="P:methylglyoxal catabolic process to D-lactate via S-lactoyl-glutathione"/>
    <property type="evidence" value="ECO:0007669"/>
    <property type="project" value="TreeGrafter"/>
</dbReference>
<dbReference type="PANTHER" id="PTHR48094">
    <property type="entry name" value="PROTEIN/NUCLEIC ACID DEGLYCASE DJ-1-RELATED"/>
    <property type="match status" value="1"/>
</dbReference>
<reference evidence="5 6" key="1">
    <citation type="submission" date="2019-06" db="EMBL/GenBank/DDBJ databases">
        <title>Complete genome sequence of Ensifer mexicanus ITTG R7 isolated from nodules of Acacia angustissima (Mill.) Kuntze.</title>
        <authorList>
            <person name="Rincon-Rosales R."/>
            <person name="Rogel M.A."/>
            <person name="Guerrero G."/>
            <person name="Rincon-Molina C.I."/>
            <person name="Lopez-Lopez A."/>
            <person name="Martinez-Romero E."/>
        </authorList>
    </citation>
    <scope>NUCLEOTIDE SEQUENCE [LARGE SCALE GENOMIC DNA]</scope>
    <source>
        <strain evidence="5 6">ITTG R7</strain>
        <plasmid evidence="6">pemeittgr7a</plasmid>
    </source>
</reference>
<dbReference type="SUPFAM" id="SSF50090">
    <property type="entry name" value="Electron transport accessory proteins"/>
    <property type="match status" value="1"/>
</dbReference>
<keyword evidence="5" id="KW-0315">Glutamine amidotransferase</keyword>
<keyword evidence="2" id="KW-0456">Lyase</keyword>
<dbReference type="CDD" id="cd03141">
    <property type="entry name" value="GATase1_Hsp31_like"/>
    <property type="match status" value="1"/>
</dbReference>
<protein>
    <submittedName>
        <fullName evidence="5">Type 1 glutamine amidotransferase domain-containing protein</fullName>
    </submittedName>
</protein>
<evidence type="ECO:0000256" key="3">
    <source>
        <dbReference type="ARBA" id="ARBA00038493"/>
    </source>
</evidence>